<proteinExistence type="inferred from homology"/>
<dbReference type="Proteomes" id="UP000515871">
    <property type="component" value="Chromosome"/>
</dbReference>
<dbReference type="RefSeq" id="WP_154597045.1">
    <property type="nucleotide sequence ID" value="NZ_CP060587.1"/>
</dbReference>
<evidence type="ECO:0000259" key="10">
    <source>
        <dbReference type="Pfam" id="PF01316"/>
    </source>
</evidence>
<dbReference type="InterPro" id="IPR001669">
    <property type="entry name" value="Arg_repress"/>
</dbReference>
<dbReference type="AlphaFoldDB" id="A0A8I0EWH0"/>
<organism evidence="12 15">
    <name type="scientific">Aeromicrobium senzhongii</name>
    <dbReference type="NCBI Taxonomy" id="2663859"/>
    <lineage>
        <taxon>Bacteria</taxon>
        <taxon>Bacillati</taxon>
        <taxon>Actinomycetota</taxon>
        <taxon>Actinomycetes</taxon>
        <taxon>Propionibacteriales</taxon>
        <taxon>Nocardioidaceae</taxon>
        <taxon>Aeromicrobium</taxon>
    </lineage>
</organism>
<dbReference type="InterPro" id="IPR020900">
    <property type="entry name" value="Arg_repress_DNA-bd"/>
</dbReference>
<dbReference type="Pfam" id="PF01316">
    <property type="entry name" value="Arg_repressor"/>
    <property type="match status" value="1"/>
</dbReference>
<dbReference type="Pfam" id="PF02863">
    <property type="entry name" value="Arg_repressor_C"/>
    <property type="match status" value="1"/>
</dbReference>
<comment type="similarity">
    <text evidence="2 8">Belongs to the ArgR family.</text>
</comment>
<dbReference type="GO" id="GO:0005737">
    <property type="term" value="C:cytoplasm"/>
    <property type="evidence" value="ECO:0007669"/>
    <property type="project" value="UniProtKB-SubCell"/>
</dbReference>
<dbReference type="SUPFAM" id="SSF46785">
    <property type="entry name" value="Winged helix' DNA-binding domain"/>
    <property type="match status" value="1"/>
</dbReference>
<comment type="pathway">
    <text evidence="8">Amino-acid biosynthesis; L-arginine biosynthesis [regulation].</text>
</comment>
<keyword evidence="5 8" id="KW-0805">Transcription regulation</keyword>
<dbReference type="NCBIfam" id="NF002880">
    <property type="entry name" value="PRK03341.1"/>
    <property type="match status" value="1"/>
</dbReference>
<dbReference type="EMBL" id="JACTVM010000002">
    <property type="protein sequence ID" value="MBC9226789.1"/>
    <property type="molecule type" value="Genomic_DNA"/>
</dbReference>
<keyword evidence="14" id="KW-1185">Reference proteome</keyword>
<name>A0A8I0EWH0_9ACTN</name>
<keyword evidence="7 8" id="KW-0804">Transcription</keyword>
<evidence type="ECO:0000313" key="13">
    <source>
        <dbReference type="EMBL" id="QNL93426.1"/>
    </source>
</evidence>
<dbReference type="GO" id="GO:0006526">
    <property type="term" value="P:L-arginine biosynthetic process"/>
    <property type="evidence" value="ECO:0007669"/>
    <property type="project" value="UniProtKB-UniPathway"/>
</dbReference>
<evidence type="ECO:0000256" key="4">
    <source>
        <dbReference type="ARBA" id="ARBA00022491"/>
    </source>
</evidence>
<evidence type="ECO:0000313" key="12">
    <source>
        <dbReference type="EMBL" id="MBC9226789.1"/>
    </source>
</evidence>
<reference evidence="12" key="1">
    <citation type="submission" date="2020-09" db="EMBL/GenBank/DDBJ databases">
        <title>Novel species in genus Aeromicrobium.</title>
        <authorList>
            <person name="Zhang G."/>
        </authorList>
    </citation>
    <scope>NUCLEOTIDE SEQUENCE</scope>
    <source>
        <strain evidence="14">zg-629</strain>
        <strain evidence="13">Zg-629</strain>
        <strain evidence="12">Zg-636</strain>
    </source>
</reference>
<dbReference type="GO" id="GO:0034618">
    <property type="term" value="F:arginine binding"/>
    <property type="evidence" value="ECO:0007669"/>
    <property type="project" value="InterPro"/>
</dbReference>
<keyword evidence="8" id="KW-0055">Arginine biosynthesis</keyword>
<evidence type="ECO:0000313" key="15">
    <source>
        <dbReference type="Proteomes" id="UP000620591"/>
    </source>
</evidence>
<feature type="domain" description="Arginine repressor DNA-binding" evidence="10">
    <location>
        <begin position="13"/>
        <end position="79"/>
    </location>
</feature>
<evidence type="ECO:0000259" key="11">
    <source>
        <dbReference type="Pfam" id="PF02863"/>
    </source>
</evidence>
<keyword evidence="6 8" id="KW-0238">DNA-binding</keyword>
<feature type="domain" description="Arginine repressor C-terminal" evidence="11">
    <location>
        <begin position="101"/>
        <end position="167"/>
    </location>
</feature>
<dbReference type="PANTHER" id="PTHR34471:SF1">
    <property type="entry name" value="ARGININE REPRESSOR"/>
    <property type="match status" value="1"/>
</dbReference>
<protein>
    <recommendedName>
        <fullName evidence="8 9">Arginine repressor</fullName>
    </recommendedName>
</protein>
<keyword evidence="8" id="KW-0028">Amino-acid biosynthesis</keyword>
<evidence type="ECO:0000256" key="6">
    <source>
        <dbReference type="ARBA" id="ARBA00023125"/>
    </source>
</evidence>
<dbReference type="InterPro" id="IPR020899">
    <property type="entry name" value="Arg_repress_C"/>
</dbReference>
<sequence>MTAPGGPAMIPATKAARQQLIVDLLGSCDVHSQGELVELLRERGVNATASTVSRDLDELDAVRVRQGDGTLVYAVPGEGGDRSVRAASDSSAAQTRLQRLLRELLVSAQSSANLVILRTPPGAAQFLASAIDHVQMTETLGTIAGDDTVMLIARDPSGGEALAAHLTSLARKVPLDD</sequence>
<dbReference type="UniPathway" id="UPA00068"/>
<dbReference type="Gene3D" id="1.10.10.10">
    <property type="entry name" value="Winged helix-like DNA-binding domain superfamily/Winged helix DNA-binding domain"/>
    <property type="match status" value="1"/>
</dbReference>
<dbReference type="GO" id="GO:0051259">
    <property type="term" value="P:protein complex oligomerization"/>
    <property type="evidence" value="ECO:0007669"/>
    <property type="project" value="InterPro"/>
</dbReference>
<dbReference type="Proteomes" id="UP000620591">
    <property type="component" value="Unassembled WGS sequence"/>
</dbReference>
<dbReference type="SUPFAM" id="SSF55252">
    <property type="entry name" value="C-terminal domain of arginine repressor"/>
    <property type="match status" value="1"/>
</dbReference>
<dbReference type="InterPro" id="IPR036251">
    <property type="entry name" value="Arg_repress_C_sf"/>
</dbReference>
<dbReference type="Gene3D" id="3.30.1360.40">
    <property type="match status" value="1"/>
</dbReference>
<evidence type="ECO:0000256" key="2">
    <source>
        <dbReference type="ARBA" id="ARBA00008316"/>
    </source>
</evidence>
<dbReference type="GO" id="GO:1900079">
    <property type="term" value="P:regulation of arginine biosynthetic process"/>
    <property type="evidence" value="ECO:0007669"/>
    <property type="project" value="UniProtKB-UniRule"/>
</dbReference>
<dbReference type="HAMAP" id="MF_00173">
    <property type="entry name" value="Arg_repressor"/>
    <property type="match status" value="1"/>
</dbReference>
<dbReference type="GO" id="GO:0003700">
    <property type="term" value="F:DNA-binding transcription factor activity"/>
    <property type="evidence" value="ECO:0007669"/>
    <property type="project" value="UniProtKB-UniRule"/>
</dbReference>
<evidence type="ECO:0000256" key="9">
    <source>
        <dbReference type="NCBIfam" id="TIGR01529"/>
    </source>
</evidence>
<evidence type="ECO:0000256" key="1">
    <source>
        <dbReference type="ARBA" id="ARBA00004496"/>
    </source>
</evidence>
<dbReference type="EMBL" id="CP060587">
    <property type="protein sequence ID" value="QNL93426.1"/>
    <property type="molecule type" value="Genomic_DNA"/>
</dbReference>
<gene>
    <name evidence="8" type="primary">argR</name>
    <name evidence="13" type="ORF">H9L21_09875</name>
    <name evidence="12" type="ORF">IBG24_10715</name>
</gene>
<evidence type="ECO:0000256" key="5">
    <source>
        <dbReference type="ARBA" id="ARBA00023015"/>
    </source>
</evidence>
<evidence type="ECO:0000256" key="7">
    <source>
        <dbReference type="ARBA" id="ARBA00023163"/>
    </source>
</evidence>
<dbReference type="InterPro" id="IPR036388">
    <property type="entry name" value="WH-like_DNA-bd_sf"/>
</dbReference>
<keyword evidence="3 8" id="KW-0963">Cytoplasm</keyword>
<dbReference type="PRINTS" id="PR01467">
    <property type="entry name" value="ARGREPRESSOR"/>
</dbReference>
<evidence type="ECO:0000256" key="3">
    <source>
        <dbReference type="ARBA" id="ARBA00022490"/>
    </source>
</evidence>
<accession>A0A8I0EWH0</accession>
<comment type="function">
    <text evidence="8">Regulates arginine biosynthesis genes.</text>
</comment>
<dbReference type="PANTHER" id="PTHR34471">
    <property type="entry name" value="ARGININE REPRESSOR"/>
    <property type="match status" value="1"/>
</dbReference>
<dbReference type="InterPro" id="IPR036390">
    <property type="entry name" value="WH_DNA-bd_sf"/>
</dbReference>
<evidence type="ECO:0000256" key="8">
    <source>
        <dbReference type="HAMAP-Rule" id="MF_00173"/>
    </source>
</evidence>
<keyword evidence="4 8" id="KW-0678">Repressor</keyword>
<dbReference type="GO" id="GO:0003677">
    <property type="term" value="F:DNA binding"/>
    <property type="evidence" value="ECO:0007669"/>
    <property type="project" value="UniProtKB-KW"/>
</dbReference>
<evidence type="ECO:0000313" key="14">
    <source>
        <dbReference type="Proteomes" id="UP000515871"/>
    </source>
</evidence>
<comment type="subcellular location">
    <subcellularLocation>
        <location evidence="1 8">Cytoplasm</location>
    </subcellularLocation>
</comment>
<dbReference type="NCBIfam" id="TIGR01529">
    <property type="entry name" value="argR_whole"/>
    <property type="match status" value="1"/>
</dbReference>